<dbReference type="PROSITE" id="PS00018">
    <property type="entry name" value="EF_HAND_1"/>
    <property type="match status" value="1"/>
</dbReference>
<keyword evidence="2" id="KW-0106">Calcium</keyword>
<gene>
    <name evidence="6" type="ORF">BON22_4102</name>
    <name evidence="5" type="ORF">CYFA0S_02e01794g</name>
</gene>
<organism evidence="5">
    <name type="scientific">Cyberlindnera fabianii</name>
    <name type="common">Yeast</name>
    <name type="synonym">Hansenula fabianii</name>
    <dbReference type="NCBI Taxonomy" id="36022"/>
    <lineage>
        <taxon>Eukaryota</taxon>
        <taxon>Fungi</taxon>
        <taxon>Dikarya</taxon>
        <taxon>Ascomycota</taxon>
        <taxon>Saccharomycotina</taxon>
        <taxon>Saccharomycetes</taxon>
        <taxon>Phaffomycetales</taxon>
        <taxon>Phaffomycetaceae</taxon>
        <taxon>Cyberlindnera</taxon>
    </lineage>
</organism>
<dbReference type="PROSITE" id="PS50222">
    <property type="entry name" value="EF_HAND_2"/>
    <property type="match status" value="1"/>
</dbReference>
<evidence type="ECO:0000256" key="3">
    <source>
        <dbReference type="SAM" id="SignalP"/>
    </source>
</evidence>
<evidence type="ECO:0000256" key="2">
    <source>
        <dbReference type="ARBA" id="ARBA00022837"/>
    </source>
</evidence>
<dbReference type="PANTHER" id="PTHR19237:SF20">
    <property type="entry name" value="NUCLEOBINDIN 1"/>
    <property type="match status" value="1"/>
</dbReference>
<evidence type="ECO:0000256" key="1">
    <source>
        <dbReference type="ARBA" id="ARBA00022729"/>
    </source>
</evidence>
<feature type="domain" description="EF-hand" evidence="4">
    <location>
        <begin position="104"/>
        <end position="139"/>
    </location>
</feature>
<dbReference type="Gene3D" id="1.10.238.10">
    <property type="entry name" value="EF-hand"/>
    <property type="match status" value="1"/>
</dbReference>
<feature type="signal peptide" evidence="3">
    <location>
        <begin position="1"/>
        <end position="19"/>
    </location>
</feature>
<dbReference type="InterPro" id="IPR011992">
    <property type="entry name" value="EF-hand-dom_pair"/>
</dbReference>
<dbReference type="GO" id="GO:0005509">
    <property type="term" value="F:calcium ion binding"/>
    <property type="evidence" value="ECO:0007669"/>
    <property type="project" value="InterPro"/>
</dbReference>
<dbReference type="VEuPathDB" id="FungiDB:BON22_4102"/>
<evidence type="ECO:0000259" key="4">
    <source>
        <dbReference type="PROSITE" id="PS50222"/>
    </source>
</evidence>
<sequence>MRLLPLQILSLITLSLAHGTHNSATDLKESVPDGLTWEQWHMKQEHGFDDYDADVFFLLHDMKHKGYMDANDILITYGLSRDEVVGKGDGLGTHDDSEVISEVTKKEIVQKILKLMDANADDRVTKEEYLKFAENGGQFPDLQVGVGHHGDFEHEYEVHHWNKYHRDNDPDIKIVHKEDVEHELLHHEHEIEHELNVPGLMKLSDAQFEKQIKLEAIPEKYRA</sequence>
<keyword evidence="7" id="KW-1185">Reference proteome</keyword>
<dbReference type="OMA" id="ADWMTKH"/>
<feature type="chain" id="PRO_5015026803" evidence="3">
    <location>
        <begin position="20"/>
        <end position="223"/>
    </location>
</feature>
<evidence type="ECO:0000313" key="7">
    <source>
        <dbReference type="Proteomes" id="UP000189513"/>
    </source>
</evidence>
<dbReference type="AlphaFoldDB" id="A0A061AUT3"/>
<dbReference type="InterPro" id="IPR040250">
    <property type="entry name" value="Nucleobindin"/>
</dbReference>
<evidence type="ECO:0000313" key="6">
    <source>
        <dbReference type="EMBL" id="ONH66104.1"/>
    </source>
</evidence>
<protein>
    <submittedName>
        <fullName evidence="5">CYFA0S02e01794g1_1</fullName>
    </submittedName>
</protein>
<dbReference type="EMBL" id="LK052887">
    <property type="protein sequence ID" value="CDR38449.1"/>
    <property type="molecule type" value="Genomic_DNA"/>
</dbReference>
<accession>A0A061AUT3</accession>
<dbReference type="PANTHER" id="PTHR19237">
    <property type="entry name" value="NUCLEOBINDIN"/>
    <property type="match status" value="1"/>
</dbReference>
<dbReference type="InterPro" id="IPR018247">
    <property type="entry name" value="EF_Hand_1_Ca_BS"/>
</dbReference>
<dbReference type="EMBL" id="MPUK01000008">
    <property type="protein sequence ID" value="ONH66104.1"/>
    <property type="molecule type" value="Genomic_DNA"/>
</dbReference>
<dbReference type="OrthoDB" id="289247at2759"/>
<dbReference type="InterPro" id="IPR002048">
    <property type="entry name" value="EF_hand_dom"/>
</dbReference>
<reference evidence="6" key="3">
    <citation type="submission" date="2017-01" db="EMBL/GenBank/DDBJ databases">
        <authorList>
            <person name="Mah S.A."/>
            <person name="Swanson W.J."/>
            <person name="Moy G.W."/>
            <person name="Vacquier V.D."/>
        </authorList>
    </citation>
    <scope>NUCLEOTIDE SEQUENCE [LARGE SCALE GENOMIC DNA]</scope>
    <source>
        <strain evidence="6">65</strain>
    </source>
</reference>
<reference evidence="7" key="2">
    <citation type="journal article" date="2017" name="Genome Announc.">
        <title>Genome sequences of Cyberlindnera fabianii 65, Pichia kudriavzevii 129, and Saccharomyces cerevisiae 131 isolated from fermented masau fruits in Zimbabwe.</title>
        <authorList>
            <person name="van Rijswijck I.M.H."/>
            <person name="Derks M.F.L."/>
            <person name="Abee T."/>
            <person name="de Ridder D."/>
            <person name="Smid E.J."/>
        </authorList>
    </citation>
    <scope>NUCLEOTIDE SEQUENCE [LARGE SCALE GENOMIC DNA]</scope>
    <source>
        <strain evidence="7">65</strain>
    </source>
</reference>
<dbReference type="SUPFAM" id="SSF47473">
    <property type="entry name" value="EF-hand"/>
    <property type="match status" value="1"/>
</dbReference>
<dbReference type="Proteomes" id="UP000189513">
    <property type="component" value="Unassembled WGS sequence"/>
</dbReference>
<proteinExistence type="predicted"/>
<dbReference type="STRING" id="36022.A0A061AUT3"/>
<dbReference type="GO" id="GO:0005793">
    <property type="term" value="C:endoplasmic reticulum-Golgi intermediate compartment"/>
    <property type="evidence" value="ECO:0007669"/>
    <property type="project" value="TreeGrafter"/>
</dbReference>
<keyword evidence="1 3" id="KW-0732">Signal</keyword>
<name>A0A061AUT3_CYBFA</name>
<dbReference type="FunFam" id="1.10.238.10:FF:000309">
    <property type="entry name" value="Chromosome 21, whole genome shotgun sequence"/>
    <property type="match status" value="1"/>
</dbReference>
<evidence type="ECO:0000313" key="5">
    <source>
        <dbReference type="EMBL" id="CDR38449.1"/>
    </source>
</evidence>
<reference evidence="5" key="1">
    <citation type="journal article" date="2014" name="Genome Announc.">
        <title>Genome sequence of the yeast Cyberlindnera fabianii (Hansenula fabianii).</title>
        <authorList>
            <person name="Freel K.C."/>
            <person name="Sarilar V."/>
            <person name="Neuveglise C."/>
            <person name="Devillers H."/>
            <person name="Friedrich A."/>
            <person name="Schacherer J."/>
        </authorList>
    </citation>
    <scope>NUCLEOTIDE SEQUENCE</scope>
    <source>
        <strain evidence="5">YJS4271</strain>
    </source>
</reference>